<dbReference type="EMBL" id="KX171212">
    <property type="protein sequence ID" value="ANT44740.1"/>
    <property type="molecule type" value="Genomic_DNA"/>
</dbReference>
<evidence type="ECO:0000313" key="2">
    <source>
        <dbReference type="Proteomes" id="UP000224459"/>
    </source>
</evidence>
<proteinExistence type="predicted"/>
<sequence length="106" mass="12569">MIKYKDTLKLEFKESLSYFNGDRDFYHIYRINRLLTNGSILHFDYYFLPSDNPNEVICELNLDTFGKITFVIDVKTSYGKIITQDYKNIISTFLDEYSIYSEADCV</sequence>
<keyword evidence="2" id="KW-1185">Reference proteome</keyword>
<accession>A0A1X9I9G6</accession>
<evidence type="ECO:0000313" key="1">
    <source>
        <dbReference type="EMBL" id="ANT44740.1"/>
    </source>
</evidence>
<gene>
    <name evidence="1" type="ORF">vB_SscM-1_077</name>
</gene>
<protein>
    <submittedName>
        <fullName evidence="1">Uncharacterized protein</fullName>
    </submittedName>
</protein>
<name>A0A1X9I9G6_9CAUD</name>
<reference evidence="2" key="1">
    <citation type="submission" date="2016-04" db="EMBL/GenBank/DDBJ databases">
        <authorList>
            <person name="Gasior T."/>
        </authorList>
    </citation>
    <scope>NUCLEOTIDE SEQUENCE [LARGE SCALE GENOMIC DNA]</scope>
</reference>
<dbReference type="Proteomes" id="UP000224459">
    <property type="component" value="Segment"/>
</dbReference>
<organism evidence="1 2">
    <name type="scientific">Staphylococcus phage vB_SscM-1</name>
    <dbReference type="NCBI Taxonomy" id="1868844"/>
    <lineage>
        <taxon>Viruses</taxon>
        <taxon>Duplodnaviria</taxon>
        <taxon>Heunggongvirae</taxon>
        <taxon>Uroviricota</taxon>
        <taxon>Caudoviricetes</taxon>
        <taxon>Herelleviridae</taxon>
        <taxon>Twortvirinae</taxon>
        <taxon>Sciuriunavirus</taxon>
        <taxon>Sciuriunavirus SscM1</taxon>
    </lineage>
</organism>